<dbReference type="Pfam" id="PF08439">
    <property type="entry name" value="Peptidase_M3_N"/>
    <property type="match status" value="1"/>
</dbReference>
<comment type="similarity">
    <text evidence="6">Belongs to the peptidase M3B family.</text>
</comment>
<sequence length="659" mass="76601">MKKIFVIGFLAALIGAKFYFQNEGKGKENHNKEDIKIEKQDKKEGEKMEKKILKREDIDKKYKWNLEEYYPNWEAWDRELEQTKELMKKVPEYKGKIKYSSEKFTEMIQLEEKIGRTIEKLYIYPYMLKDINSKDETASIKLQEIMAILTEYSVSTSWMTPEILEIPKETMEKWIEKNSILQEHEFSLMEIYRLQGHVLDEGKEKLLSYYGQYMGAPDDIYGELSISDIKWNEVELSDGYKGPITNGIYSKVLSTNRNQEDRKKAFEALYGSYNVNKNTYGAIYRSLLQRDVAASKARNYNSTLDKALEPKNVPNEVFETLLKSAIDNNAPLQRYVKLRQKALGLESYHYYDNSINIVDYNKEFSYDIAKEMVLNSVAPLGKDYTEKMNKALSEGWIDVYETENKRSGAYSIGIYDVHPYMLLNYQSTMDDVFTLAHELGHTMHTILSNENQPYASSNYTIFVAEVASTFNERLMLDYMINNSNDSKEKIALLEQALGNIVGTFYIQTLFANYEYQAHKLVEEGKAVTPDVLSGIMENLFKEYFGETLTMDELQKIVWARIPHFYNSPYYVYQYATSFASSANLYDRITNEKYGIEERGAAASAYLELLKSGGNDHPMNQLKKAGVDLEKEESFHAVAKEFDRLLDQLEKELENLENNK</sequence>
<dbReference type="NCBIfam" id="TIGR00181">
    <property type="entry name" value="pepF"/>
    <property type="match status" value="1"/>
</dbReference>
<evidence type="ECO:0000259" key="7">
    <source>
        <dbReference type="Pfam" id="PF01432"/>
    </source>
</evidence>
<evidence type="ECO:0000256" key="1">
    <source>
        <dbReference type="ARBA" id="ARBA00022670"/>
    </source>
</evidence>
<dbReference type="InterPro" id="IPR045090">
    <property type="entry name" value="Pept_M3A_M3B"/>
</dbReference>
<keyword evidence="5 6" id="KW-0482">Metalloprotease</keyword>
<dbReference type="PANTHER" id="PTHR11804">
    <property type="entry name" value="PROTEASE M3 THIMET OLIGOPEPTIDASE-RELATED"/>
    <property type="match status" value="1"/>
</dbReference>
<reference evidence="10" key="1">
    <citation type="journal article" date="2018" name="MSphere">
        <title>Fusobacterium Genomics Using MinION and Illumina Sequencing Enables Genome Completion and Correction.</title>
        <authorList>
            <person name="Todd S.M."/>
            <person name="Settlage R.E."/>
            <person name="Lahmers K.K."/>
            <person name="Slade D.J."/>
        </authorList>
    </citation>
    <scope>NUCLEOTIDE SEQUENCE [LARGE SCALE GENOMIC DNA]</scope>
    <source>
        <strain evidence="10">ATCC 27725</strain>
    </source>
</reference>
<evidence type="ECO:0000259" key="8">
    <source>
        <dbReference type="Pfam" id="PF08439"/>
    </source>
</evidence>
<dbReference type="CDD" id="cd09608">
    <property type="entry name" value="M3B_PepF"/>
    <property type="match status" value="1"/>
</dbReference>
<dbReference type="InterPro" id="IPR004438">
    <property type="entry name" value="Peptidase_M3B"/>
</dbReference>
<evidence type="ECO:0000256" key="4">
    <source>
        <dbReference type="ARBA" id="ARBA00022833"/>
    </source>
</evidence>
<dbReference type="InterPro" id="IPR042088">
    <property type="entry name" value="OligoPept_F_C"/>
</dbReference>
<proteinExistence type="inferred from homology"/>
<evidence type="ECO:0000256" key="6">
    <source>
        <dbReference type="RuleBase" id="RU368091"/>
    </source>
</evidence>
<evidence type="ECO:0000256" key="2">
    <source>
        <dbReference type="ARBA" id="ARBA00022723"/>
    </source>
</evidence>
<dbReference type="Proteomes" id="UP000241238">
    <property type="component" value="Chromosome"/>
</dbReference>
<dbReference type="InterPro" id="IPR013647">
    <property type="entry name" value="OligopepF_N_dom"/>
</dbReference>
<dbReference type="Gene3D" id="1.10.1370.20">
    <property type="entry name" value="Oligoendopeptidase f, C-terminal domain"/>
    <property type="match status" value="1"/>
</dbReference>
<gene>
    <name evidence="9" type="primary">pepF</name>
    <name evidence="9" type="ORF">C4N18_15100</name>
</gene>
<evidence type="ECO:0000256" key="5">
    <source>
        <dbReference type="ARBA" id="ARBA00023049"/>
    </source>
</evidence>
<feature type="domain" description="Peptidase M3A/M3B catalytic" evidence="7">
    <location>
        <begin position="253"/>
        <end position="635"/>
    </location>
</feature>
<dbReference type="SUPFAM" id="SSF55486">
    <property type="entry name" value="Metalloproteases ('zincins'), catalytic domain"/>
    <property type="match status" value="1"/>
</dbReference>
<dbReference type="PANTHER" id="PTHR11804:SF84">
    <property type="entry name" value="SACCHAROLYSIN"/>
    <property type="match status" value="1"/>
</dbReference>
<comment type="cofactor">
    <cofactor evidence="6">
        <name>Zn(2+)</name>
        <dbReference type="ChEBI" id="CHEBI:29105"/>
    </cofactor>
    <text evidence="6">Binds 1 zinc ion.</text>
</comment>
<protein>
    <recommendedName>
        <fullName evidence="6">Oligopeptidase F</fullName>
        <ecNumber evidence="6">3.4.24.-</ecNumber>
    </recommendedName>
</protein>
<evidence type="ECO:0000256" key="3">
    <source>
        <dbReference type="ARBA" id="ARBA00022801"/>
    </source>
</evidence>
<name>A0ABM6U7R8_FUSVA</name>
<dbReference type="Gene3D" id="1.20.140.70">
    <property type="entry name" value="Oligopeptidase f, N-terminal domain"/>
    <property type="match status" value="1"/>
</dbReference>
<keyword evidence="3 6" id="KW-0378">Hydrolase</keyword>
<keyword evidence="2 6" id="KW-0479">Metal-binding</keyword>
<dbReference type="Pfam" id="PF01432">
    <property type="entry name" value="Peptidase_M3"/>
    <property type="match status" value="1"/>
</dbReference>
<organism evidence="9 10">
    <name type="scientific">Fusobacterium varium ATCC 27725</name>
    <dbReference type="NCBI Taxonomy" id="469618"/>
    <lineage>
        <taxon>Bacteria</taxon>
        <taxon>Fusobacteriati</taxon>
        <taxon>Fusobacteriota</taxon>
        <taxon>Fusobacteriia</taxon>
        <taxon>Fusobacteriales</taxon>
        <taxon>Fusobacteriaceae</taxon>
        <taxon>Fusobacterium</taxon>
    </lineage>
</organism>
<evidence type="ECO:0000313" key="10">
    <source>
        <dbReference type="Proteomes" id="UP000241238"/>
    </source>
</evidence>
<keyword evidence="10" id="KW-1185">Reference proteome</keyword>
<feature type="domain" description="Oligopeptidase F N-terminal" evidence="8">
    <location>
        <begin position="162"/>
        <end position="230"/>
    </location>
</feature>
<dbReference type="EMBL" id="CP028103">
    <property type="protein sequence ID" value="AVQ32492.1"/>
    <property type="molecule type" value="Genomic_DNA"/>
</dbReference>
<keyword evidence="4 6" id="KW-0862">Zinc</keyword>
<dbReference type="Gene3D" id="1.10.287.830">
    <property type="entry name" value="putative peptidase helix hairpin domain like"/>
    <property type="match status" value="1"/>
</dbReference>
<comment type="function">
    <text evidence="6">Has oligopeptidase activity and degrades a variety of small bioactive peptides.</text>
</comment>
<dbReference type="InterPro" id="IPR001567">
    <property type="entry name" value="Pept_M3A_M3B_dom"/>
</dbReference>
<evidence type="ECO:0000313" key="9">
    <source>
        <dbReference type="EMBL" id="AVQ32492.1"/>
    </source>
</evidence>
<dbReference type="EC" id="3.4.24.-" evidence="6"/>
<accession>A0ABM6U7R8</accession>
<keyword evidence="1 6" id="KW-0645">Protease</keyword>